<gene>
    <name evidence="3" type="ORF">FD41_GL000851</name>
    <name evidence="2" type="ORF">JCM14108_2595</name>
</gene>
<evidence type="ECO:0000256" key="1">
    <source>
        <dbReference type="SAM" id="Phobius"/>
    </source>
</evidence>
<keyword evidence="5" id="KW-1185">Reference proteome</keyword>
<accession>X0PBM2</accession>
<dbReference type="STRING" id="1423743.FD41_GL000851"/>
<name>X0PBM2_9LACO</name>
<keyword evidence="1" id="KW-0472">Membrane</keyword>
<dbReference type="RefSeq" id="WP_035180788.1">
    <property type="nucleotide sequence ID" value="NZ_AZFY01000119.1"/>
</dbReference>
<dbReference type="Proteomes" id="UP000019488">
    <property type="component" value="Unassembled WGS sequence"/>
</dbReference>
<evidence type="ECO:0000313" key="5">
    <source>
        <dbReference type="Proteomes" id="UP000051966"/>
    </source>
</evidence>
<dbReference type="AlphaFoldDB" id="X0PBM2"/>
<dbReference type="Proteomes" id="UP000051966">
    <property type="component" value="Unassembled WGS sequence"/>
</dbReference>
<proteinExistence type="predicted"/>
<comment type="caution">
    <text evidence="2">The sequence shown here is derived from an EMBL/GenBank/DDBJ whole genome shotgun (WGS) entry which is preliminary data.</text>
</comment>
<feature type="transmembrane region" description="Helical" evidence="1">
    <location>
        <begin position="109"/>
        <end position="137"/>
    </location>
</feature>
<dbReference type="eggNOG" id="COG4709">
    <property type="taxonomic scope" value="Bacteria"/>
</dbReference>
<feature type="transmembrane region" description="Helical" evidence="1">
    <location>
        <begin position="84"/>
        <end position="103"/>
    </location>
</feature>
<dbReference type="PATRIC" id="fig|1423743.5.peg.877"/>
<keyword evidence="1" id="KW-0812">Transmembrane</keyword>
<reference evidence="3 5" key="2">
    <citation type="journal article" date="2015" name="Genome Announc.">
        <title>Expanding the biotechnology potential of lactobacilli through comparative genomics of 213 strains and associated genera.</title>
        <authorList>
            <person name="Sun Z."/>
            <person name="Harris H.M."/>
            <person name="McCann A."/>
            <person name="Guo C."/>
            <person name="Argimon S."/>
            <person name="Zhang W."/>
            <person name="Yang X."/>
            <person name="Jeffery I.B."/>
            <person name="Cooney J.C."/>
            <person name="Kagawa T.F."/>
            <person name="Liu W."/>
            <person name="Song Y."/>
            <person name="Salvetti E."/>
            <person name="Wrobel A."/>
            <person name="Rasinkangas P."/>
            <person name="Parkhill J."/>
            <person name="Rea M.C."/>
            <person name="O'Sullivan O."/>
            <person name="Ritari J."/>
            <person name="Douillard F.P."/>
            <person name="Paul Ross R."/>
            <person name="Yang R."/>
            <person name="Briner A.E."/>
            <person name="Felis G.E."/>
            <person name="de Vos W.M."/>
            <person name="Barrangou R."/>
            <person name="Klaenhammer T.R."/>
            <person name="Caufield P.W."/>
            <person name="Cui Y."/>
            <person name="Zhang H."/>
            <person name="O'Toole P.W."/>
        </authorList>
    </citation>
    <scope>NUCLEOTIDE SEQUENCE [LARGE SCALE GENOMIC DNA]</scope>
    <source>
        <strain evidence="3 5">DSM 18382</strain>
    </source>
</reference>
<evidence type="ECO:0008006" key="6">
    <source>
        <dbReference type="Google" id="ProtNLM"/>
    </source>
</evidence>
<evidence type="ECO:0000313" key="4">
    <source>
        <dbReference type="Proteomes" id="UP000019488"/>
    </source>
</evidence>
<protein>
    <recommendedName>
        <fullName evidence="6">Integral membrane protein</fullName>
    </recommendedName>
</protein>
<dbReference type="EMBL" id="AZFY01000119">
    <property type="protein sequence ID" value="KRM04439.1"/>
    <property type="molecule type" value="Genomic_DNA"/>
</dbReference>
<dbReference type="OrthoDB" id="2242293at2"/>
<feature type="transmembrane region" description="Helical" evidence="1">
    <location>
        <begin position="149"/>
        <end position="170"/>
    </location>
</feature>
<evidence type="ECO:0000313" key="2">
    <source>
        <dbReference type="EMBL" id="GAF37554.1"/>
    </source>
</evidence>
<reference evidence="2" key="1">
    <citation type="journal article" date="2014" name="Genome Announc.">
        <title>Draft Genome Sequences of Two Lactobacillus Strains, L. farraginis JCM 14108T and L. composti JCM 14202T, Isolated from Compost of Distilled Shochu Residue.</title>
        <authorList>
            <person name="Yuki M."/>
            <person name="Oshima K."/>
            <person name="Suda W."/>
            <person name="Kitahara M."/>
            <person name="Kitamura K."/>
            <person name="Iida T."/>
            <person name="Hattori M."/>
            <person name="Ohkuma M."/>
        </authorList>
    </citation>
    <scope>NUCLEOTIDE SEQUENCE [LARGE SCALE GENOMIC DNA]</scope>
    <source>
        <strain evidence="2">JCM 14108</strain>
    </source>
</reference>
<sequence>MNDYIEELKSLLTQLAAEERSDVVDFYTEYLQDGHFKTYNDCVRELGTPHQLARKVLADYSIKNLNTASRSGNRTSHPRDDVKTIWLMVLAVLSTPITIPLALGAIGLFIGVVAVAISVLLAVLGVGFGVVFGGLVSFATGISVVGSDFWVGMFYSGIGLVAIGAVIVLIPTFKSLFDGTIHGITLFSKWLYDKLVTRNRAEKHERGQRK</sequence>
<evidence type="ECO:0000313" key="3">
    <source>
        <dbReference type="EMBL" id="KRM04439.1"/>
    </source>
</evidence>
<keyword evidence="1" id="KW-1133">Transmembrane helix</keyword>
<organism evidence="2 4">
    <name type="scientific">Lentilactobacillus farraginis DSM 18382 = JCM 14108</name>
    <dbReference type="NCBI Taxonomy" id="1423743"/>
    <lineage>
        <taxon>Bacteria</taxon>
        <taxon>Bacillati</taxon>
        <taxon>Bacillota</taxon>
        <taxon>Bacilli</taxon>
        <taxon>Lactobacillales</taxon>
        <taxon>Lactobacillaceae</taxon>
        <taxon>Lentilactobacillus</taxon>
    </lineage>
</organism>
<dbReference type="EMBL" id="BAKI01000037">
    <property type="protein sequence ID" value="GAF37554.1"/>
    <property type="molecule type" value="Genomic_DNA"/>
</dbReference>
<dbReference type="Pfam" id="PF22564">
    <property type="entry name" value="HAAS"/>
    <property type="match status" value="1"/>
</dbReference>